<name>A0AAE4BN16_9DEIO</name>
<sequence>MTDGPADLERGRKLLGLVRGAGSPGERSKARGALMRFLDARALTLADLHGGMPAVTDPDALHGWRDALGHLAALRSPDPEVVGAAVTALVDDASLTEDERAALLTHLDLDKLAASRAPGWLFELGDEEVTDRHVLDAARALSAQAVLSLGGMSVAGAVQTLVMGEARVQARPARTLRARDAWHAAFLAELLRRATGLPARAQETAQGEWAAAGRASPTELSRVRAAAHNLDGALRQALDRAARDVARTV</sequence>
<proteinExistence type="predicted"/>
<evidence type="ECO:0000313" key="1">
    <source>
        <dbReference type="EMBL" id="MDR6218256.1"/>
    </source>
</evidence>
<dbReference type="AlphaFoldDB" id="A0AAE4BN16"/>
<evidence type="ECO:0000313" key="2">
    <source>
        <dbReference type="Proteomes" id="UP001185331"/>
    </source>
</evidence>
<dbReference type="Proteomes" id="UP001185331">
    <property type="component" value="Unassembled WGS sequence"/>
</dbReference>
<dbReference type="RefSeq" id="WP_309854574.1">
    <property type="nucleotide sequence ID" value="NZ_JAVDQJ010000005.1"/>
</dbReference>
<comment type="caution">
    <text evidence="1">The sequence shown here is derived from an EMBL/GenBank/DDBJ whole genome shotgun (WGS) entry which is preliminary data.</text>
</comment>
<reference evidence="1" key="1">
    <citation type="submission" date="2023-07" db="EMBL/GenBank/DDBJ databases">
        <title>Sorghum-associated microbial communities from plants grown in Nebraska, USA.</title>
        <authorList>
            <person name="Schachtman D."/>
        </authorList>
    </citation>
    <scope>NUCLEOTIDE SEQUENCE</scope>
    <source>
        <strain evidence="1">BE330</strain>
    </source>
</reference>
<gene>
    <name evidence="1" type="ORF">J2Y00_001819</name>
</gene>
<dbReference type="EMBL" id="JAVDQK010000004">
    <property type="protein sequence ID" value="MDR6218256.1"/>
    <property type="molecule type" value="Genomic_DNA"/>
</dbReference>
<organism evidence="1 2">
    <name type="scientific">Deinococcus soli</name>
    <name type="common">ex Cha et al. 2016</name>
    <dbReference type="NCBI Taxonomy" id="1309411"/>
    <lineage>
        <taxon>Bacteria</taxon>
        <taxon>Thermotogati</taxon>
        <taxon>Deinococcota</taxon>
        <taxon>Deinococci</taxon>
        <taxon>Deinococcales</taxon>
        <taxon>Deinococcaceae</taxon>
        <taxon>Deinococcus</taxon>
    </lineage>
</organism>
<accession>A0AAE4BN16</accession>
<protein>
    <submittedName>
        <fullName evidence="1">Uncharacterized protein</fullName>
    </submittedName>
</protein>